<protein>
    <submittedName>
        <fullName evidence="6">Uncharacterized protein</fullName>
    </submittedName>
</protein>
<evidence type="ECO:0000313" key="7">
    <source>
        <dbReference type="Proteomes" id="UP000308197"/>
    </source>
</evidence>
<accession>A0A5C3NZJ3</accession>
<dbReference type="EMBL" id="ML211451">
    <property type="protein sequence ID" value="TFK82774.1"/>
    <property type="molecule type" value="Genomic_DNA"/>
</dbReference>
<evidence type="ECO:0000256" key="1">
    <source>
        <dbReference type="ARBA" id="ARBA00004123"/>
    </source>
</evidence>
<proteinExistence type="predicted"/>
<dbReference type="InterPro" id="IPR052035">
    <property type="entry name" value="ZnF_BED_domain_contain"/>
</dbReference>
<gene>
    <name evidence="6" type="ORF">K466DRAFT_499685</name>
</gene>
<dbReference type="PANTHER" id="PTHR46481">
    <property type="entry name" value="ZINC FINGER BED DOMAIN-CONTAINING PROTEIN 4"/>
    <property type="match status" value="1"/>
</dbReference>
<dbReference type="GO" id="GO:0008270">
    <property type="term" value="F:zinc ion binding"/>
    <property type="evidence" value="ECO:0007669"/>
    <property type="project" value="UniProtKB-KW"/>
</dbReference>
<evidence type="ECO:0000256" key="3">
    <source>
        <dbReference type="ARBA" id="ARBA00022771"/>
    </source>
</evidence>
<evidence type="ECO:0000256" key="5">
    <source>
        <dbReference type="ARBA" id="ARBA00023242"/>
    </source>
</evidence>
<keyword evidence="4" id="KW-0862">Zinc</keyword>
<organism evidence="6 7">
    <name type="scientific">Polyporus arcularius HHB13444</name>
    <dbReference type="NCBI Taxonomy" id="1314778"/>
    <lineage>
        <taxon>Eukaryota</taxon>
        <taxon>Fungi</taxon>
        <taxon>Dikarya</taxon>
        <taxon>Basidiomycota</taxon>
        <taxon>Agaricomycotina</taxon>
        <taxon>Agaricomycetes</taxon>
        <taxon>Polyporales</taxon>
        <taxon>Polyporaceae</taxon>
        <taxon>Polyporus</taxon>
    </lineage>
</organism>
<evidence type="ECO:0000256" key="4">
    <source>
        <dbReference type="ARBA" id="ARBA00022833"/>
    </source>
</evidence>
<dbReference type="PANTHER" id="PTHR46481:SF10">
    <property type="entry name" value="ZINC FINGER BED DOMAIN-CONTAINING PROTEIN 39"/>
    <property type="match status" value="1"/>
</dbReference>
<dbReference type="GO" id="GO:0005634">
    <property type="term" value="C:nucleus"/>
    <property type="evidence" value="ECO:0007669"/>
    <property type="project" value="UniProtKB-SubCell"/>
</dbReference>
<dbReference type="AlphaFoldDB" id="A0A5C3NZJ3"/>
<comment type="subcellular location">
    <subcellularLocation>
        <location evidence="1">Nucleus</location>
    </subcellularLocation>
</comment>
<keyword evidence="3" id="KW-0863">Zinc-finger</keyword>
<keyword evidence="7" id="KW-1185">Reference proteome</keyword>
<reference evidence="6 7" key="1">
    <citation type="journal article" date="2019" name="Nat. Ecol. Evol.">
        <title>Megaphylogeny resolves global patterns of mushroom evolution.</title>
        <authorList>
            <person name="Varga T."/>
            <person name="Krizsan K."/>
            <person name="Foldi C."/>
            <person name="Dima B."/>
            <person name="Sanchez-Garcia M."/>
            <person name="Sanchez-Ramirez S."/>
            <person name="Szollosi G.J."/>
            <person name="Szarkandi J.G."/>
            <person name="Papp V."/>
            <person name="Albert L."/>
            <person name="Andreopoulos W."/>
            <person name="Angelini C."/>
            <person name="Antonin V."/>
            <person name="Barry K.W."/>
            <person name="Bougher N.L."/>
            <person name="Buchanan P."/>
            <person name="Buyck B."/>
            <person name="Bense V."/>
            <person name="Catcheside P."/>
            <person name="Chovatia M."/>
            <person name="Cooper J."/>
            <person name="Damon W."/>
            <person name="Desjardin D."/>
            <person name="Finy P."/>
            <person name="Geml J."/>
            <person name="Haridas S."/>
            <person name="Hughes K."/>
            <person name="Justo A."/>
            <person name="Karasinski D."/>
            <person name="Kautmanova I."/>
            <person name="Kiss B."/>
            <person name="Kocsube S."/>
            <person name="Kotiranta H."/>
            <person name="LaButti K.M."/>
            <person name="Lechner B.E."/>
            <person name="Liimatainen K."/>
            <person name="Lipzen A."/>
            <person name="Lukacs Z."/>
            <person name="Mihaltcheva S."/>
            <person name="Morgado L.N."/>
            <person name="Niskanen T."/>
            <person name="Noordeloos M.E."/>
            <person name="Ohm R.A."/>
            <person name="Ortiz-Santana B."/>
            <person name="Ovrebo C."/>
            <person name="Racz N."/>
            <person name="Riley R."/>
            <person name="Savchenko A."/>
            <person name="Shiryaev A."/>
            <person name="Soop K."/>
            <person name="Spirin V."/>
            <person name="Szebenyi C."/>
            <person name="Tomsovsky M."/>
            <person name="Tulloss R.E."/>
            <person name="Uehling J."/>
            <person name="Grigoriev I.V."/>
            <person name="Vagvolgyi C."/>
            <person name="Papp T."/>
            <person name="Martin F.M."/>
            <person name="Miettinen O."/>
            <person name="Hibbett D.S."/>
            <person name="Nagy L.G."/>
        </authorList>
    </citation>
    <scope>NUCLEOTIDE SEQUENCE [LARGE SCALE GENOMIC DNA]</scope>
    <source>
        <strain evidence="6 7">HHB13444</strain>
    </source>
</reference>
<evidence type="ECO:0000313" key="6">
    <source>
        <dbReference type="EMBL" id="TFK82774.1"/>
    </source>
</evidence>
<name>A0A5C3NZJ3_9APHY</name>
<feature type="non-terminal residue" evidence="6">
    <location>
        <position position="1"/>
    </location>
</feature>
<keyword evidence="5" id="KW-0539">Nucleus</keyword>
<sequence>QKNWTAPVYAFYKPEIVIIRQGDRIGYRFDCAKPGCTHSKTRWTDTKDSTSTQNLRRHVESCWGREILAEAQAAGSAKAARPGVEAFGRTGTIEDFFERKGKGKVTYSIRSHTAMETRCTGRPEYQLPSPSTVSRSRDVQRVFLRCRARIAKMLQDFEGELSYTMDAWTSPNHKALVAFAVHLHHDGEPLSFLLDVVEVAESHTGVTLARVFEEMMRSFAIEEKVSES</sequence>
<dbReference type="Proteomes" id="UP000308197">
    <property type="component" value="Unassembled WGS sequence"/>
</dbReference>
<keyword evidence="2" id="KW-0479">Metal-binding</keyword>
<evidence type="ECO:0000256" key="2">
    <source>
        <dbReference type="ARBA" id="ARBA00022723"/>
    </source>
</evidence>
<dbReference type="InParanoid" id="A0A5C3NZJ3"/>